<dbReference type="RefSeq" id="WP_170204546.1">
    <property type="nucleotide sequence ID" value="NZ_CP051685.1"/>
</dbReference>
<dbReference type="KEGG" id="mfy:HH212_22545"/>
<keyword evidence="3" id="KW-1185">Reference proteome</keyword>
<evidence type="ECO:0000256" key="1">
    <source>
        <dbReference type="SAM" id="SignalP"/>
    </source>
</evidence>
<dbReference type="InterPro" id="IPR010239">
    <property type="entry name" value="CHP02001"/>
</dbReference>
<dbReference type="EMBL" id="CP051685">
    <property type="protein sequence ID" value="QJE02459.1"/>
    <property type="molecule type" value="Genomic_DNA"/>
</dbReference>
<keyword evidence="1" id="KW-0732">Signal</keyword>
<organism evidence="2 3">
    <name type="scientific">Massilia forsythiae</name>
    <dbReference type="NCBI Taxonomy" id="2728020"/>
    <lineage>
        <taxon>Bacteria</taxon>
        <taxon>Pseudomonadati</taxon>
        <taxon>Pseudomonadota</taxon>
        <taxon>Betaproteobacteria</taxon>
        <taxon>Burkholderiales</taxon>
        <taxon>Oxalobacteraceae</taxon>
        <taxon>Telluria group</taxon>
        <taxon>Massilia</taxon>
    </lineage>
</organism>
<accession>A0A7Z2W0E2</accession>
<dbReference type="Proteomes" id="UP000502415">
    <property type="component" value="Chromosome"/>
</dbReference>
<dbReference type="PROSITE" id="PS51257">
    <property type="entry name" value="PROKAR_LIPOPROTEIN"/>
    <property type="match status" value="1"/>
</dbReference>
<reference evidence="2 3" key="1">
    <citation type="submission" date="2020-04" db="EMBL/GenBank/DDBJ databases">
        <title>Genome sequencing of novel species.</title>
        <authorList>
            <person name="Heo J."/>
            <person name="Kim S.-J."/>
            <person name="Kim J.-S."/>
            <person name="Hong S.-B."/>
            <person name="Kwon S.-W."/>
        </authorList>
    </citation>
    <scope>NUCLEOTIDE SEQUENCE [LARGE SCALE GENOMIC DNA]</scope>
    <source>
        <strain evidence="2 3">GN2-R2</strain>
    </source>
</reference>
<dbReference type="AlphaFoldDB" id="A0A7Z2W0E2"/>
<evidence type="ECO:0000313" key="3">
    <source>
        <dbReference type="Proteomes" id="UP000502415"/>
    </source>
</evidence>
<sequence>MLPDRRHQNRPSALAFLLLSCLAGAAHGQTSADLSLLSEYAGRGTALSTHPVAQLRVERDIRIDADGAGAWYAGTFASPVTLGGRDLGQLSVYGGRAQRLGTILSWDAGATRNVYLRDSRWNYHEFYAGVTWNRLGARLFYSPAYYGDERSLYLDLNGAWPINERVQLAAHAGLLHPFEEEHGAPGEGGGRVDLRLALVTDVRDVSLQAGWQVKGTSYLPGSRRASALTASASFRF</sequence>
<protein>
    <recommendedName>
        <fullName evidence="4">YaiO family outer membrane beta-barrel protein</fullName>
    </recommendedName>
</protein>
<feature type="chain" id="PRO_5031483725" description="YaiO family outer membrane beta-barrel protein" evidence="1">
    <location>
        <begin position="29"/>
        <end position="236"/>
    </location>
</feature>
<dbReference type="Pfam" id="PF09694">
    <property type="entry name" value="Gcw_chp"/>
    <property type="match status" value="1"/>
</dbReference>
<gene>
    <name evidence="2" type="ORF">HH212_22545</name>
</gene>
<proteinExistence type="predicted"/>
<name>A0A7Z2W0E2_9BURK</name>
<feature type="signal peptide" evidence="1">
    <location>
        <begin position="1"/>
        <end position="28"/>
    </location>
</feature>
<evidence type="ECO:0008006" key="4">
    <source>
        <dbReference type="Google" id="ProtNLM"/>
    </source>
</evidence>
<evidence type="ECO:0000313" key="2">
    <source>
        <dbReference type="EMBL" id="QJE02459.1"/>
    </source>
</evidence>